<evidence type="ECO:0000256" key="3">
    <source>
        <dbReference type="ARBA" id="ARBA00022475"/>
    </source>
</evidence>
<dbReference type="PANTHER" id="PTHR32024:SF1">
    <property type="entry name" value="KTR SYSTEM POTASSIUM UPTAKE PROTEIN B"/>
    <property type="match status" value="1"/>
</dbReference>
<feature type="transmembrane region" description="Helical" evidence="10">
    <location>
        <begin position="98"/>
        <end position="122"/>
    </location>
</feature>
<keyword evidence="6" id="KW-0630">Potassium</keyword>
<reference evidence="12" key="1">
    <citation type="submission" date="2011-07" db="EMBL/GenBank/DDBJ databases">
        <title>Complete genome sequence of Acetobacterium woodii.</title>
        <authorList>
            <person name="Poehlein A."/>
            <person name="Schmidt S."/>
            <person name="Kaster A.-K."/>
            <person name="Goenrich M."/>
            <person name="Vollmers J."/>
            <person name="Thuermer A."/>
            <person name="Gottschalk G."/>
            <person name="Thauer R.K."/>
            <person name="Daniel R."/>
            <person name="Mueller V."/>
        </authorList>
    </citation>
    <scope>NUCLEOTIDE SEQUENCE [LARGE SCALE GENOMIC DNA]</scope>
    <source>
        <strain evidence="12">ATCC 29683 / DSM 1030 / JCM 2381 / KCTC 1655 / WB1</strain>
    </source>
</reference>
<dbReference type="HOGENOM" id="CLU_026429_0_1_9"/>
<evidence type="ECO:0000313" key="11">
    <source>
        <dbReference type="EMBL" id="AFA48767.1"/>
    </source>
</evidence>
<feature type="transmembrane region" description="Helical" evidence="10">
    <location>
        <begin position="308"/>
        <end position="328"/>
    </location>
</feature>
<gene>
    <name evidence="11" type="primary">trkH2</name>
    <name evidence="11" type="ordered locus">Awo_c19890</name>
</gene>
<feature type="transmembrane region" description="Helical" evidence="10">
    <location>
        <begin position="185"/>
        <end position="202"/>
    </location>
</feature>
<evidence type="ECO:0000256" key="5">
    <source>
        <dbReference type="ARBA" id="ARBA00022692"/>
    </source>
</evidence>
<feature type="transmembrane region" description="Helical" evidence="10">
    <location>
        <begin position="214"/>
        <end position="232"/>
    </location>
</feature>
<protein>
    <submittedName>
        <fullName evidence="11">Potassium uptake protein TrkH2</fullName>
    </submittedName>
</protein>
<feature type="transmembrane region" description="Helical" evidence="10">
    <location>
        <begin position="37"/>
        <end position="55"/>
    </location>
</feature>
<sequence length="474" mass="51171">MLKYVWLLNILIGDSVVAKKIRWNFNKFVGQRSPAEMLIYGFALVILLGAILLSLPIAAQSGKSGGFINALFTSTSAVCVTGLVVVDTGTFWSAFGKTVIILLIQIGGLGFMSLTTMFFVLAGKRITIKDRLLIQSSVNMDSISGIVKFTKYIFFSSIIIEGIGAVLLALVFIPEYGFLKGTAYSFFHAISAFCNAGFDLFGHYSSLTKYVDNFVVNFVMCGLIILGGLGFAVTSDLINIRKFERMSMHTKLVLTVSGVLLISGFVLFFIFEYNNPKTMGNLSLPGKMMAAFFQSVTPRTAGYNTINISALTKPSLFLTMLFMFIGASPGSTGGGVKTTTFAIIVMTVASVLNGKKDVTAFKRSILGPAIRRAISVLVIAFAIVIFMIFVLLCTEPDASFETVIFEVISAFGTVGLTTGLTPHLSIAGKIAISITMFVGRLGPLTVAYAISRSEKRSRENVGNFKLPEGNIMIG</sequence>
<evidence type="ECO:0000256" key="2">
    <source>
        <dbReference type="ARBA" id="ARBA00022448"/>
    </source>
</evidence>
<name>H6LK13_ACEWD</name>
<keyword evidence="4" id="KW-0633">Potassium transport</keyword>
<evidence type="ECO:0000256" key="1">
    <source>
        <dbReference type="ARBA" id="ARBA00004651"/>
    </source>
</evidence>
<dbReference type="AlphaFoldDB" id="H6LK13"/>
<dbReference type="RefSeq" id="WP_014356367.1">
    <property type="nucleotide sequence ID" value="NC_016894.1"/>
</dbReference>
<dbReference type="eggNOG" id="COG0168">
    <property type="taxonomic scope" value="Bacteria"/>
</dbReference>
<keyword evidence="5 10" id="KW-0812">Transmembrane</keyword>
<feature type="transmembrane region" description="Helical" evidence="10">
    <location>
        <begin position="373"/>
        <end position="392"/>
    </location>
</feature>
<feature type="transmembrane region" description="Helical" evidence="10">
    <location>
        <begin position="334"/>
        <end position="352"/>
    </location>
</feature>
<keyword evidence="2" id="KW-0813">Transport</keyword>
<keyword evidence="8" id="KW-0406">Ion transport</keyword>
<dbReference type="Proteomes" id="UP000007177">
    <property type="component" value="Chromosome"/>
</dbReference>
<dbReference type="GO" id="GO:0015379">
    <property type="term" value="F:potassium:chloride symporter activity"/>
    <property type="evidence" value="ECO:0007669"/>
    <property type="project" value="InterPro"/>
</dbReference>
<dbReference type="InterPro" id="IPR003445">
    <property type="entry name" value="Cat_transpt"/>
</dbReference>
<keyword evidence="7 10" id="KW-1133">Transmembrane helix</keyword>
<keyword evidence="9 10" id="KW-0472">Membrane</keyword>
<evidence type="ECO:0000256" key="7">
    <source>
        <dbReference type="ARBA" id="ARBA00022989"/>
    </source>
</evidence>
<evidence type="ECO:0000313" key="12">
    <source>
        <dbReference type="Proteomes" id="UP000007177"/>
    </source>
</evidence>
<comment type="subcellular location">
    <subcellularLocation>
        <location evidence="1">Cell membrane</location>
        <topology evidence="1">Multi-pass membrane protein</topology>
    </subcellularLocation>
</comment>
<feature type="transmembrane region" description="Helical" evidence="10">
    <location>
        <begin position="152"/>
        <end position="173"/>
    </location>
</feature>
<dbReference type="EMBL" id="CP002987">
    <property type="protein sequence ID" value="AFA48767.1"/>
    <property type="molecule type" value="Genomic_DNA"/>
</dbReference>
<dbReference type="GO" id="GO:0005886">
    <property type="term" value="C:plasma membrane"/>
    <property type="evidence" value="ECO:0007669"/>
    <property type="project" value="UniProtKB-SubCell"/>
</dbReference>
<evidence type="ECO:0000256" key="8">
    <source>
        <dbReference type="ARBA" id="ARBA00023065"/>
    </source>
</evidence>
<evidence type="ECO:0000256" key="10">
    <source>
        <dbReference type="SAM" id="Phobius"/>
    </source>
</evidence>
<evidence type="ECO:0000256" key="6">
    <source>
        <dbReference type="ARBA" id="ARBA00022958"/>
    </source>
</evidence>
<dbReference type="OrthoDB" id="9810952at2"/>
<dbReference type="Pfam" id="PF02386">
    <property type="entry name" value="TrkH"/>
    <property type="match status" value="1"/>
</dbReference>
<keyword evidence="3" id="KW-1003">Cell membrane</keyword>
<evidence type="ECO:0000256" key="4">
    <source>
        <dbReference type="ARBA" id="ARBA00022538"/>
    </source>
</evidence>
<dbReference type="STRING" id="931626.Awo_c19890"/>
<dbReference type="InterPro" id="IPR004772">
    <property type="entry name" value="TrkH"/>
</dbReference>
<organism evidence="11 12">
    <name type="scientific">Acetobacterium woodii (strain ATCC 29683 / DSM 1030 / JCM 2381 / KCTC 1655 / WB1)</name>
    <dbReference type="NCBI Taxonomy" id="931626"/>
    <lineage>
        <taxon>Bacteria</taxon>
        <taxon>Bacillati</taxon>
        <taxon>Bacillota</taxon>
        <taxon>Clostridia</taxon>
        <taxon>Eubacteriales</taxon>
        <taxon>Eubacteriaceae</taxon>
        <taxon>Acetobacterium</taxon>
    </lineage>
</organism>
<reference evidence="11 12" key="2">
    <citation type="journal article" date="2012" name="PLoS ONE">
        <title>An ancient pathway combining carbon dioxide fixation with the generation and utilization of a sodium ion gradient for ATP synthesis.</title>
        <authorList>
            <person name="Poehlein A."/>
            <person name="Schmidt S."/>
            <person name="Kaster A.K."/>
            <person name="Goenrich M."/>
            <person name="Vollmers J."/>
            <person name="Thurmer A."/>
            <person name="Bertsch J."/>
            <person name="Schuchmann K."/>
            <person name="Voigt B."/>
            <person name="Hecker M."/>
            <person name="Daniel R."/>
            <person name="Thauer R.K."/>
            <person name="Gottschalk G."/>
            <person name="Muller V."/>
        </authorList>
    </citation>
    <scope>NUCLEOTIDE SEQUENCE [LARGE SCALE GENOMIC DNA]</scope>
    <source>
        <strain evidence="12">ATCC 29683 / DSM 1030 / JCM 2381 / KCTC 1655 / WB1</strain>
    </source>
</reference>
<keyword evidence="12" id="KW-1185">Reference proteome</keyword>
<evidence type="ECO:0000256" key="9">
    <source>
        <dbReference type="ARBA" id="ARBA00023136"/>
    </source>
</evidence>
<feature type="transmembrane region" description="Helical" evidence="10">
    <location>
        <begin position="67"/>
        <end position="86"/>
    </location>
</feature>
<dbReference type="KEGG" id="awo:Awo_c19890"/>
<dbReference type="PANTHER" id="PTHR32024">
    <property type="entry name" value="TRK SYSTEM POTASSIUM UPTAKE PROTEIN TRKG-RELATED"/>
    <property type="match status" value="1"/>
</dbReference>
<dbReference type="NCBIfam" id="TIGR00933">
    <property type="entry name" value="2a38"/>
    <property type="match status" value="1"/>
</dbReference>
<proteinExistence type="predicted"/>
<accession>H6LK13</accession>
<feature type="transmembrane region" description="Helical" evidence="10">
    <location>
        <begin position="252"/>
        <end position="271"/>
    </location>
</feature>